<dbReference type="GO" id="GO:0005737">
    <property type="term" value="C:cytoplasm"/>
    <property type="evidence" value="ECO:0007669"/>
    <property type="project" value="TreeGrafter"/>
</dbReference>
<evidence type="ECO:0000256" key="7">
    <source>
        <dbReference type="ARBA" id="ARBA00022840"/>
    </source>
</evidence>
<evidence type="ECO:0000313" key="12">
    <source>
        <dbReference type="Proteomes" id="UP000243106"/>
    </source>
</evidence>
<keyword evidence="8" id="KW-0311">Gluconate utilization</keyword>
<keyword evidence="5 10" id="KW-0547">Nucleotide-binding</keyword>
<dbReference type="GO" id="GO:0019521">
    <property type="term" value="P:D-gluconate metabolic process"/>
    <property type="evidence" value="ECO:0007669"/>
    <property type="project" value="UniProtKB-KW"/>
</dbReference>
<keyword evidence="7 10" id="KW-0067">ATP-binding</keyword>
<evidence type="ECO:0000256" key="1">
    <source>
        <dbReference type="ARBA" id="ARBA00004761"/>
    </source>
</evidence>
<dbReference type="GO" id="GO:0046316">
    <property type="term" value="F:gluconokinase activity"/>
    <property type="evidence" value="ECO:0007669"/>
    <property type="project" value="UniProtKB-EC"/>
</dbReference>
<dbReference type="PANTHER" id="PTHR43442:SF3">
    <property type="entry name" value="GLUCONOKINASE-RELATED"/>
    <property type="match status" value="1"/>
</dbReference>
<reference evidence="12" key="1">
    <citation type="submission" date="2016-10" db="EMBL/GenBank/DDBJ databases">
        <authorList>
            <person name="Varghese N."/>
            <person name="Submissions S."/>
        </authorList>
    </citation>
    <scope>NUCLEOTIDE SEQUENCE [LARGE SCALE GENOMIC DNA]</scope>
    <source>
        <strain evidence="12">JCM 10271</strain>
    </source>
</reference>
<evidence type="ECO:0000256" key="6">
    <source>
        <dbReference type="ARBA" id="ARBA00022777"/>
    </source>
</evidence>
<dbReference type="Pfam" id="PF13671">
    <property type="entry name" value="AAA_33"/>
    <property type="match status" value="1"/>
</dbReference>
<dbReference type="STRING" id="93684.SAMN05421853_1038"/>
<dbReference type="FunFam" id="3.40.50.300:FF:000522">
    <property type="entry name" value="Gluconokinase"/>
    <property type="match status" value="1"/>
</dbReference>
<organism evidence="11 12">
    <name type="scientific">Roseivivax halotolerans</name>
    <dbReference type="NCBI Taxonomy" id="93684"/>
    <lineage>
        <taxon>Bacteria</taxon>
        <taxon>Pseudomonadati</taxon>
        <taxon>Pseudomonadota</taxon>
        <taxon>Alphaproteobacteria</taxon>
        <taxon>Rhodobacterales</taxon>
        <taxon>Roseobacteraceae</taxon>
        <taxon>Roseivivax</taxon>
    </lineage>
</organism>
<comment type="similarity">
    <text evidence="2 10">Belongs to the gluconokinase GntK/GntV family.</text>
</comment>
<dbReference type="AlphaFoldDB" id="A0A1I5WXS3"/>
<dbReference type="Gene3D" id="3.40.50.300">
    <property type="entry name" value="P-loop containing nucleotide triphosphate hydrolases"/>
    <property type="match status" value="1"/>
</dbReference>
<evidence type="ECO:0000256" key="4">
    <source>
        <dbReference type="ARBA" id="ARBA00022679"/>
    </source>
</evidence>
<gene>
    <name evidence="11" type="ORF">SAMN05421853_1038</name>
</gene>
<dbReference type="NCBIfam" id="TIGR01313">
    <property type="entry name" value="therm_gnt_kin"/>
    <property type="match status" value="1"/>
</dbReference>
<comment type="catalytic activity">
    <reaction evidence="9 10">
        <text>D-gluconate + ATP = 6-phospho-D-gluconate + ADP + H(+)</text>
        <dbReference type="Rhea" id="RHEA:19433"/>
        <dbReference type="ChEBI" id="CHEBI:15378"/>
        <dbReference type="ChEBI" id="CHEBI:18391"/>
        <dbReference type="ChEBI" id="CHEBI:30616"/>
        <dbReference type="ChEBI" id="CHEBI:58759"/>
        <dbReference type="ChEBI" id="CHEBI:456216"/>
        <dbReference type="EC" id="2.7.1.12"/>
    </reaction>
</comment>
<comment type="pathway">
    <text evidence="1">Carbohydrate acid metabolism.</text>
</comment>
<evidence type="ECO:0000256" key="5">
    <source>
        <dbReference type="ARBA" id="ARBA00022741"/>
    </source>
</evidence>
<evidence type="ECO:0000256" key="2">
    <source>
        <dbReference type="ARBA" id="ARBA00008420"/>
    </source>
</evidence>
<evidence type="ECO:0000313" key="11">
    <source>
        <dbReference type="EMBL" id="SFQ24490.1"/>
    </source>
</evidence>
<dbReference type="SUPFAM" id="SSF52540">
    <property type="entry name" value="P-loop containing nucleoside triphosphate hydrolases"/>
    <property type="match status" value="1"/>
</dbReference>
<evidence type="ECO:0000256" key="9">
    <source>
        <dbReference type="ARBA" id="ARBA00048090"/>
    </source>
</evidence>
<protein>
    <recommendedName>
        <fullName evidence="3 10">Gluconokinase</fullName>
        <ecNumber evidence="3 10">2.7.1.12</ecNumber>
    </recommendedName>
</protein>
<dbReference type="InterPro" id="IPR027417">
    <property type="entry name" value="P-loop_NTPase"/>
</dbReference>
<dbReference type="EMBL" id="FOXV01000003">
    <property type="protein sequence ID" value="SFQ24490.1"/>
    <property type="molecule type" value="Genomic_DNA"/>
</dbReference>
<accession>A0A1I5WXS3</accession>
<evidence type="ECO:0000256" key="8">
    <source>
        <dbReference type="ARBA" id="ARBA00023064"/>
    </source>
</evidence>
<name>A0A1I5WXS3_9RHOB</name>
<keyword evidence="12" id="KW-1185">Reference proteome</keyword>
<dbReference type="GO" id="GO:0005524">
    <property type="term" value="F:ATP binding"/>
    <property type="evidence" value="ECO:0007669"/>
    <property type="project" value="UniProtKB-KW"/>
</dbReference>
<keyword evidence="6 10" id="KW-0418">Kinase</keyword>
<keyword evidence="4 10" id="KW-0808">Transferase</keyword>
<dbReference type="PANTHER" id="PTHR43442">
    <property type="entry name" value="GLUCONOKINASE-RELATED"/>
    <property type="match status" value="1"/>
</dbReference>
<dbReference type="Proteomes" id="UP000243106">
    <property type="component" value="Unassembled WGS sequence"/>
</dbReference>
<dbReference type="RefSeq" id="WP_217646674.1">
    <property type="nucleotide sequence ID" value="NZ_FOXV01000003.1"/>
</dbReference>
<sequence>MTHVLVMGVCGTGKSSVASRLADRLGTQFIEADSYHSDSAVARMSRGDPLTDEDRWSWLDRIAEAALSSGKDTVIACSALKRSYRDRLASALSDLRIVHLSGSRSLVAERMAGRSDHFMPASLIDSQFALLEAPDGPDVLTIDIVRPVTDIVDAAEAFASRVRPTA</sequence>
<dbReference type="EC" id="2.7.1.12" evidence="3 10"/>
<proteinExistence type="inferred from homology"/>
<evidence type="ECO:0000256" key="10">
    <source>
        <dbReference type="RuleBase" id="RU363066"/>
    </source>
</evidence>
<dbReference type="CDD" id="cd02021">
    <property type="entry name" value="GntK"/>
    <property type="match status" value="1"/>
</dbReference>
<dbReference type="InterPro" id="IPR006001">
    <property type="entry name" value="Therm_gnt_kin"/>
</dbReference>
<evidence type="ECO:0000256" key="3">
    <source>
        <dbReference type="ARBA" id="ARBA00012054"/>
    </source>
</evidence>